<dbReference type="InterPro" id="IPR051052">
    <property type="entry name" value="Diverse_substrate_MTase"/>
</dbReference>
<keyword evidence="6" id="KW-1185">Reference proteome</keyword>
<comment type="similarity">
    <text evidence="1">Belongs to the methyltransferase superfamily.</text>
</comment>
<keyword evidence="3" id="KW-0808">Transferase</keyword>
<dbReference type="AlphaFoldDB" id="A0A9X3S1G6"/>
<feature type="domain" description="Methyltransferase type 11" evidence="4">
    <location>
        <begin position="59"/>
        <end position="153"/>
    </location>
</feature>
<dbReference type="PANTHER" id="PTHR44942">
    <property type="entry name" value="METHYLTRANSF_11 DOMAIN-CONTAINING PROTEIN"/>
    <property type="match status" value="1"/>
</dbReference>
<dbReference type="SUPFAM" id="SSF53335">
    <property type="entry name" value="S-adenosyl-L-methionine-dependent methyltransferases"/>
    <property type="match status" value="1"/>
</dbReference>
<name>A0A9X3S1G6_9ACTN</name>
<reference evidence="5" key="1">
    <citation type="submission" date="2022-10" db="EMBL/GenBank/DDBJ databases">
        <title>The WGS of Solirubrobacter ginsenosidimutans DSM 21036.</title>
        <authorList>
            <person name="Jiang Z."/>
        </authorList>
    </citation>
    <scope>NUCLEOTIDE SEQUENCE</scope>
    <source>
        <strain evidence="5">DSM 21036</strain>
    </source>
</reference>
<proteinExistence type="inferred from homology"/>
<dbReference type="GO" id="GO:0032259">
    <property type="term" value="P:methylation"/>
    <property type="evidence" value="ECO:0007669"/>
    <property type="project" value="UniProtKB-KW"/>
</dbReference>
<dbReference type="EMBL" id="JAPDOD010000004">
    <property type="protein sequence ID" value="MDA0160171.1"/>
    <property type="molecule type" value="Genomic_DNA"/>
</dbReference>
<dbReference type="Pfam" id="PF08241">
    <property type="entry name" value="Methyltransf_11"/>
    <property type="match status" value="1"/>
</dbReference>
<comment type="caution">
    <text evidence="5">The sequence shown here is derived from an EMBL/GenBank/DDBJ whole genome shotgun (WGS) entry which is preliminary data.</text>
</comment>
<evidence type="ECO:0000313" key="6">
    <source>
        <dbReference type="Proteomes" id="UP001149140"/>
    </source>
</evidence>
<evidence type="ECO:0000256" key="1">
    <source>
        <dbReference type="ARBA" id="ARBA00008361"/>
    </source>
</evidence>
<evidence type="ECO:0000256" key="3">
    <source>
        <dbReference type="ARBA" id="ARBA00022679"/>
    </source>
</evidence>
<sequence length="253" mass="28134">MDLSEHAKVNRAAWNVSAADYAAAAQRNWGTDEISWGIWNVPESEVGALPDVGGMDVVELGCGTAYVSAWLARRGARPIGIDLSENQLATARRMQAEHQLEFPLVHASAEDVPLSAESADLVISEYGASLWCDPDLWLREASRLLRADGWLVFLTNSLMVTLCAPDVGPATDRLLRGQRGLRVVEYESDDGVEFHLAHSDWINTLARHGFAVTALHELYAPEGAQQTQFEWVTPEWAQRWPVEEIWVARRTDT</sequence>
<dbReference type="PANTHER" id="PTHR44942:SF4">
    <property type="entry name" value="METHYLTRANSFERASE TYPE 11 DOMAIN-CONTAINING PROTEIN"/>
    <property type="match status" value="1"/>
</dbReference>
<evidence type="ECO:0000313" key="5">
    <source>
        <dbReference type="EMBL" id="MDA0160171.1"/>
    </source>
</evidence>
<dbReference type="GO" id="GO:0008757">
    <property type="term" value="F:S-adenosylmethionine-dependent methyltransferase activity"/>
    <property type="evidence" value="ECO:0007669"/>
    <property type="project" value="InterPro"/>
</dbReference>
<protein>
    <submittedName>
        <fullName evidence="5">Class I SAM-dependent methyltransferase</fullName>
    </submittedName>
</protein>
<evidence type="ECO:0000256" key="2">
    <source>
        <dbReference type="ARBA" id="ARBA00022603"/>
    </source>
</evidence>
<gene>
    <name evidence="5" type="ORF">OM076_07850</name>
</gene>
<dbReference type="RefSeq" id="WP_270038938.1">
    <property type="nucleotide sequence ID" value="NZ_JAPDOD010000004.1"/>
</dbReference>
<dbReference type="Proteomes" id="UP001149140">
    <property type="component" value="Unassembled WGS sequence"/>
</dbReference>
<keyword evidence="2 5" id="KW-0489">Methyltransferase</keyword>
<dbReference type="Gene3D" id="3.40.50.150">
    <property type="entry name" value="Vaccinia Virus protein VP39"/>
    <property type="match status" value="1"/>
</dbReference>
<dbReference type="InterPro" id="IPR029063">
    <property type="entry name" value="SAM-dependent_MTases_sf"/>
</dbReference>
<dbReference type="InterPro" id="IPR013216">
    <property type="entry name" value="Methyltransf_11"/>
</dbReference>
<organism evidence="5 6">
    <name type="scientific">Solirubrobacter ginsenosidimutans</name>
    <dbReference type="NCBI Taxonomy" id="490573"/>
    <lineage>
        <taxon>Bacteria</taxon>
        <taxon>Bacillati</taxon>
        <taxon>Actinomycetota</taxon>
        <taxon>Thermoleophilia</taxon>
        <taxon>Solirubrobacterales</taxon>
        <taxon>Solirubrobacteraceae</taxon>
        <taxon>Solirubrobacter</taxon>
    </lineage>
</organism>
<evidence type="ECO:0000259" key="4">
    <source>
        <dbReference type="Pfam" id="PF08241"/>
    </source>
</evidence>
<dbReference type="CDD" id="cd02440">
    <property type="entry name" value="AdoMet_MTases"/>
    <property type="match status" value="1"/>
</dbReference>
<accession>A0A9X3S1G6</accession>